<accession>A0ABX0GW89</accession>
<protein>
    <submittedName>
        <fullName evidence="2">Uncharacterized protein</fullName>
    </submittedName>
</protein>
<reference evidence="2 3" key="1">
    <citation type="submission" date="2020-03" db="EMBL/GenBank/DDBJ databases">
        <title>Two novel Motilibacter sp.</title>
        <authorList>
            <person name="Liu S."/>
        </authorList>
    </citation>
    <scope>NUCLEOTIDE SEQUENCE [LARGE SCALE GENOMIC DNA]</scope>
    <source>
        <strain evidence="2 3">E257</strain>
    </source>
</reference>
<sequence length="59" mass="5933">MTSSSEEPQQFVDGDLEAGADPQPEAPLGDSGIALGLDPSNASSFEPEEDAAAAETPAD</sequence>
<evidence type="ECO:0000313" key="2">
    <source>
        <dbReference type="EMBL" id="NHC15067.1"/>
    </source>
</evidence>
<dbReference type="RefSeq" id="WP_166283189.1">
    <property type="nucleotide sequence ID" value="NZ_JAANNP010000015.1"/>
</dbReference>
<organism evidence="2 3">
    <name type="scientific">Motilibacter deserti</name>
    <dbReference type="NCBI Taxonomy" id="2714956"/>
    <lineage>
        <taxon>Bacteria</taxon>
        <taxon>Bacillati</taxon>
        <taxon>Actinomycetota</taxon>
        <taxon>Actinomycetes</taxon>
        <taxon>Motilibacterales</taxon>
        <taxon>Motilibacteraceae</taxon>
        <taxon>Motilibacter</taxon>
    </lineage>
</organism>
<comment type="caution">
    <text evidence="2">The sequence shown here is derived from an EMBL/GenBank/DDBJ whole genome shotgun (WGS) entry which is preliminary data.</text>
</comment>
<gene>
    <name evidence="2" type="ORF">G9H71_14860</name>
</gene>
<dbReference type="EMBL" id="JAANNP010000015">
    <property type="protein sequence ID" value="NHC15067.1"/>
    <property type="molecule type" value="Genomic_DNA"/>
</dbReference>
<evidence type="ECO:0000313" key="3">
    <source>
        <dbReference type="Proteomes" id="UP000800981"/>
    </source>
</evidence>
<feature type="compositionally biased region" description="Acidic residues" evidence="1">
    <location>
        <begin position="46"/>
        <end position="59"/>
    </location>
</feature>
<evidence type="ECO:0000256" key="1">
    <source>
        <dbReference type="SAM" id="MobiDB-lite"/>
    </source>
</evidence>
<feature type="region of interest" description="Disordered" evidence="1">
    <location>
        <begin position="1"/>
        <end position="59"/>
    </location>
</feature>
<keyword evidence="3" id="KW-1185">Reference proteome</keyword>
<dbReference type="Proteomes" id="UP000800981">
    <property type="component" value="Unassembled WGS sequence"/>
</dbReference>
<proteinExistence type="predicted"/>
<name>A0ABX0GW89_9ACTN</name>